<evidence type="ECO:0000313" key="3">
    <source>
        <dbReference type="Proteomes" id="UP000823775"/>
    </source>
</evidence>
<feature type="compositionally biased region" description="Acidic residues" evidence="1">
    <location>
        <begin position="88"/>
        <end position="110"/>
    </location>
</feature>
<gene>
    <name evidence="2" type="ORF">HAX54_029675</name>
</gene>
<proteinExistence type="predicted"/>
<sequence>MSRQKKIRNRNIRRQKVTGGYIEGIGFEREKESWEKQDRVGESHGSEKVHYGEEKYAEDEKERLVDSPNTNQMDNGANRSEKDKTLDIQEEQEQAEDKNEEELQGGDETE</sequence>
<keyword evidence="3" id="KW-1185">Reference proteome</keyword>
<organism evidence="2 3">
    <name type="scientific">Datura stramonium</name>
    <name type="common">Jimsonweed</name>
    <name type="synonym">Common thornapple</name>
    <dbReference type="NCBI Taxonomy" id="4076"/>
    <lineage>
        <taxon>Eukaryota</taxon>
        <taxon>Viridiplantae</taxon>
        <taxon>Streptophyta</taxon>
        <taxon>Embryophyta</taxon>
        <taxon>Tracheophyta</taxon>
        <taxon>Spermatophyta</taxon>
        <taxon>Magnoliopsida</taxon>
        <taxon>eudicotyledons</taxon>
        <taxon>Gunneridae</taxon>
        <taxon>Pentapetalae</taxon>
        <taxon>asterids</taxon>
        <taxon>lamiids</taxon>
        <taxon>Solanales</taxon>
        <taxon>Solanaceae</taxon>
        <taxon>Solanoideae</taxon>
        <taxon>Datureae</taxon>
        <taxon>Datura</taxon>
    </lineage>
</organism>
<reference evidence="2 3" key="1">
    <citation type="journal article" date="2021" name="BMC Genomics">
        <title>Datura genome reveals duplications of psychoactive alkaloid biosynthetic genes and high mutation rate following tissue culture.</title>
        <authorList>
            <person name="Rajewski A."/>
            <person name="Carter-House D."/>
            <person name="Stajich J."/>
            <person name="Litt A."/>
        </authorList>
    </citation>
    <scope>NUCLEOTIDE SEQUENCE [LARGE SCALE GENOMIC DNA]</scope>
    <source>
        <strain evidence="2">AR-01</strain>
    </source>
</reference>
<name>A0ABS8V6D6_DATST</name>
<feature type="compositionally biased region" description="Basic residues" evidence="1">
    <location>
        <begin position="1"/>
        <end position="16"/>
    </location>
</feature>
<evidence type="ECO:0000313" key="2">
    <source>
        <dbReference type="EMBL" id="MCD9642733.1"/>
    </source>
</evidence>
<dbReference type="EMBL" id="JACEIK010003692">
    <property type="protein sequence ID" value="MCD9642733.1"/>
    <property type="molecule type" value="Genomic_DNA"/>
</dbReference>
<protein>
    <submittedName>
        <fullName evidence="2">Uncharacterized protein</fullName>
    </submittedName>
</protein>
<feature type="compositionally biased region" description="Polar residues" evidence="1">
    <location>
        <begin position="67"/>
        <end position="78"/>
    </location>
</feature>
<dbReference type="Proteomes" id="UP000823775">
    <property type="component" value="Unassembled WGS sequence"/>
</dbReference>
<feature type="region of interest" description="Disordered" evidence="1">
    <location>
        <begin position="1"/>
        <end position="110"/>
    </location>
</feature>
<comment type="caution">
    <text evidence="2">The sequence shown here is derived from an EMBL/GenBank/DDBJ whole genome shotgun (WGS) entry which is preliminary data.</text>
</comment>
<feature type="compositionally biased region" description="Basic and acidic residues" evidence="1">
    <location>
        <begin position="26"/>
        <end position="65"/>
    </location>
</feature>
<evidence type="ECO:0000256" key="1">
    <source>
        <dbReference type="SAM" id="MobiDB-lite"/>
    </source>
</evidence>
<accession>A0ABS8V6D6</accession>